<sequence>MKSLGMYHCNKNAAQRYLPSLVAIHSSALAFRSSQDPPPPQTAIWNVFLD</sequence>
<keyword evidence="2" id="KW-1185">Reference proteome</keyword>
<accession>A0A1A6HTL0</accession>
<name>A0A1A6HTL0_NEOLE</name>
<evidence type="ECO:0000313" key="1">
    <source>
        <dbReference type="EMBL" id="OBS81783.1"/>
    </source>
</evidence>
<evidence type="ECO:0000313" key="2">
    <source>
        <dbReference type="Proteomes" id="UP000092124"/>
    </source>
</evidence>
<organism evidence="1 2">
    <name type="scientific">Neotoma lepida</name>
    <name type="common">Desert woodrat</name>
    <dbReference type="NCBI Taxonomy" id="56216"/>
    <lineage>
        <taxon>Eukaryota</taxon>
        <taxon>Metazoa</taxon>
        <taxon>Chordata</taxon>
        <taxon>Craniata</taxon>
        <taxon>Vertebrata</taxon>
        <taxon>Euteleostomi</taxon>
        <taxon>Mammalia</taxon>
        <taxon>Eutheria</taxon>
        <taxon>Euarchontoglires</taxon>
        <taxon>Glires</taxon>
        <taxon>Rodentia</taxon>
        <taxon>Myomorpha</taxon>
        <taxon>Muroidea</taxon>
        <taxon>Cricetidae</taxon>
        <taxon>Neotominae</taxon>
        <taxon>Neotoma</taxon>
    </lineage>
</organism>
<dbReference type="AlphaFoldDB" id="A0A1A6HTL0"/>
<proteinExistence type="predicted"/>
<gene>
    <name evidence="1" type="ORF">A6R68_24227</name>
</gene>
<feature type="non-terminal residue" evidence="1">
    <location>
        <position position="50"/>
    </location>
</feature>
<reference evidence="1 2" key="1">
    <citation type="submission" date="2016-06" db="EMBL/GenBank/DDBJ databases">
        <title>The Draft Genome Sequence and Annotation of the Desert Woodrat Neotoma lepida.</title>
        <authorList>
            <person name="Campbell M."/>
            <person name="Oakeson K.F."/>
            <person name="Yandell M."/>
            <person name="Halpert J.R."/>
            <person name="Dearing D."/>
        </authorList>
    </citation>
    <scope>NUCLEOTIDE SEQUENCE [LARGE SCALE GENOMIC DNA]</scope>
    <source>
        <strain evidence="1">417</strain>
        <tissue evidence="1">Liver</tissue>
    </source>
</reference>
<comment type="caution">
    <text evidence="1">The sequence shown here is derived from an EMBL/GenBank/DDBJ whole genome shotgun (WGS) entry which is preliminary data.</text>
</comment>
<dbReference type="EMBL" id="LZPO01009390">
    <property type="protein sequence ID" value="OBS81783.1"/>
    <property type="molecule type" value="Genomic_DNA"/>
</dbReference>
<dbReference type="Proteomes" id="UP000092124">
    <property type="component" value="Unassembled WGS sequence"/>
</dbReference>
<protein>
    <submittedName>
        <fullName evidence="1">Uncharacterized protein</fullName>
    </submittedName>
</protein>